<name>A0A0C9MVA8_SPHPI</name>
<dbReference type="Proteomes" id="UP000032025">
    <property type="component" value="Unassembled WGS sequence"/>
</dbReference>
<dbReference type="GeneID" id="78525590"/>
<dbReference type="EMBL" id="BBJS01000043">
    <property type="protein sequence ID" value="GAN14611.1"/>
    <property type="molecule type" value="Genomic_DNA"/>
</dbReference>
<protein>
    <submittedName>
        <fullName evidence="1">DNA, contig: SP643</fullName>
    </submittedName>
</protein>
<accession>A0A0C9MVA8</accession>
<sequence>MTTIHAAAGSFRIVARIEDPPPLGWRFWMLAGFPGDPLDPSPYGGSRCLALTVVDIDGSDRWLCAMELDHSLRLLCSHDLFPCPSQAGADAFAHAIIARHARRPALL</sequence>
<dbReference type="RefSeq" id="WP_042469267.1">
    <property type="nucleotide sequence ID" value="NZ_BBJS01000043.1"/>
</dbReference>
<proteinExistence type="predicted"/>
<evidence type="ECO:0000313" key="2">
    <source>
        <dbReference type="Proteomes" id="UP000032025"/>
    </source>
</evidence>
<keyword evidence="2" id="KW-1185">Reference proteome</keyword>
<evidence type="ECO:0000313" key="1">
    <source>
        <dbReference type="EMBL" id="GAN14611.1"/>
    </source>
</evidence>
<comment type="caution">
    <text evidence="1">The sequence shown here is derived from an EMBL/GenBank/DDBJ whole genome shotgun (WGS) entry which is preliminary data.</text>
</comment>
<organism evidence="1 2">
    <name type="scientific">Sphingomonas paucimobilis NBRC 13935</name>
    <dbReference type="NCBI Taxonomy" id="1219050"/>
    <lineage>
        <taxon>Bacteria</taxon>
        <taxon>Pseudomonadati</taxon>
        <taxon>Pseudomonadota</taxon>
        <taxon>Alphaproteobacteria</taxon>
        <taxon>Sphingomonadales</taxon>
        <taxon>Sphingomonadaceae</taxon>
        <taxon>Sphingomonas</taxon>
    </lineage>
</organism>
<reference evidence="1 2" key="1">
    <citation type="submission" date="2014-08" db="EMBL/GenBank/DDBJ databases">
        <title>Whole genome shotgun sequence of Sphingomonas paucimobilis NBRC 13935.</title>
        <authorList>
            <person name="Hosoyama A."/>
            <person name="Hashimoto M."/>
            <person name="Hosoyama Y."/>
            <person name="Noguchi M."/>
            <person name="Uohara A."/>
            <person name="Ohji S."/>
            <person name="Katano-Makiyama Y."/>
            <person name="Ichikawa N."/>
            <person name="Kimura A."/>
            <person name="Yamazoe A."/>
            <person name="Fujita N."/>
        </authorList>
    </citation>
    <scope>NUCLEOTIDE SEQUENCE [LARGE SCALE GENOMIC DNA]</scope>
    <source>
        <strain evidence="1 2">NBRC 13935</strain>
    </source>
</reference>
<dbReference type="AlphaFoldDB" id="A0A0C9MVA8"/>
<gene>
    <name evidence="1" type="ORF">SP6_43_01100</name>
</gene>